<proteinExistence type="predicted"/>
<keyword evidence="1" id="KW-0805">Transcription regulation</keyword>
<dbReference type="InterPro" id="IPR036390">
    <property type="entry name" value="WH_DNA-bd_sf"/>
</dbReference>
<evidence type="ECO:0000256" key="2">
    <source>
        <dbReference type="ARBA" id="ARBA00023125"/>
    </source>
</evidence>
<feature type="domain" description="HTH gntR-type" evidence="4">
    <location>
        <begin position="12"/>
        <end position="79"/>
    </location>
</feature>
<dbReference type="Pfam" id="PF07729">
    <property type="entry name" value="FCD"/>
    <property type="match status" value="1"/>
</dbReference>
<dbReference type="SMART" id="SM00345">
    <property type="entry name" value="HTH_GNTR"/>
    <property type="match status" value="1"/>
</dbReference>
<protein>
    <submittedName>
        <fullName evidence="5">DNA-binding GntR family transcriptional regulator</fullName>
    </submittedName>
</protein>
<dbReference type="SUPFAM" id="SSF48008">
    <property type="entry name" value="GntR ligand-binding domain-like"/>
    <property type="match status" value="1"/>
</dbReference>
<comment type="caution">
    <text evidence="5">The sequence shown here is derived from an EMBL/GenBank/DDBJ whole genome shotgun (WGS) entry which is preliminary data.</text>
</comment>
<reference evidence="5 6" key="1">
    <citation type="submission" date="2021-03" db="EMBL/GenBank/DDBJ databases">
        <title>Sequencing the genomes of 1000 actinobacteria strains.</title>
        <authorList>
            <person name="Klenk H.-P."/>
        </authorList>
    </citation>
    <scope>NUCLEOTIDE SEQUENCE [LARGE SCALE GENOMIC DNA]</scope>
    <source>
        <strain evidence="5 6">DSM 13468</strain>
    </source>
</reference>
<dbReference type="EMBL" id="JAGIOA010000001">
    <property type="protein sequence ID" value="MBP2376911.1"/>
    <property type="molecule type" value="Genomic_DNA"/>
</dbReference>
<sequence length="225" mass="25384">MIRASRATSERTLLRDQVYQRLFDAIVDGSLAPGEHLKDEDLITRFEVSRAPLREALQQLRDIGFVEMVPNRYTRVAPVDLGRVSKTINLMLVYYELAVTVAVPDLTETDLADLDAIFEELSIAIDVGDVGTFSDVLYEYFYRFATASGNDVLQRSMTRLTPHLERSMTPREGLISMSEIRGFVERVHRAAQRGDATAAAEAVRDMGEVSRRTFLEKVRPNDLLA</sequence>
<evidence type="ECO:0000256" key="3">
    <source>
        <dbReference type="ARBA" id="ARBA00023163"/>
    </source>
</evidence>
<dbReference type="PANTHER" id="PTHR43537:SF5">
    <property type="entry name" value="UXU OPERON TRANSCRIPTIONAL REGULATOR"/>
    <property type="match status" value="1"/>
</dbReference>
<dbReference type="RefSeq" id="WP_210096328.1">
    <property type="nucleotide sequence ID" value="NZ_BAAAIO010000001.1"/>
</dbReference>
<accession>A0ABS4WL30</accession>
<keyword evidence="2 5" id="KW-0238">DNA-binding</keyword>
<evidence type="ECO:0000313" key="6">
    <source>
        <dbReference type="Proteomes" id="UP000703720"/>
    </source>
</evidence>
<evidence type="ECO:0000256" key="1">
    <source>
        <dbReference type="ARBA" id="ARBA00023015"/>
    </source>
</evidence>
<dbReference type="PANTHER" id="PTHR43537">
    <property type="entry name" value="TRANSCRIPTIONAL REGULATOR, GNTR FAMILY"/>
    <property type="match status" value="1"/>
</dbReference>
<dbReference type="InterPro" id="IPR036388">
    <property type="entry name" value="WH-like_DNA-bd_sf"/>
</dbReference>
<dbReference type="PROSITE" id="PS50949">
    <property type="entry name" value="HTH_GNTR"/>
    <property type="match status" value="1"/>
</dbReference>
<organism evidence="5 6">
    <name type="scientific">Microbacterium phyllosphaerae</name>
    <dbReference type="NCBI Taxonomy" id="124798"/>
    <lineage>
        <taxon>Bacteria</taxon>
        <taxon>Bacillati</taxon>
        <taxon>Actinomycetota</taxon>
        <taxon>Actinomycetes</taxon>
        <taxon>Micrococcales</taxon>
        <taxon>Microbacteriaceae</taxon>
        <taxon>Microbacterium</taxon>
    </lineage>
</organism>
<dbReference type="SUPFAM" id="SSF46785">
    <property type="entry name" value="Winged helix' DNA-binding domain"/>
    <property type="match status" value="1"/>
</dbReference>
<dbReference type="InterPro" id="IPR011711">
    <property type="entry name" value="GntR_C"/>
</dbReference>
<keyword evidence="6" id="KW-1185">Reference proteome</keyword>
<name>A0ABS4WL30_9MICO</name>
<dbReference type="CDD" id="cd07377">
    <property type="entry name" value="WHTH_GntR"/>
    <property type="match status" value="1"/>
</dbReference>
<dbReference type="Proteomes" id="UP000703720">
    <property type="component" value="Unassembled WGS sequence"/>
</dbReference>
<dbReference type="Pfam" id="PF00392">
    <property type="entry name" value="GntR"/>
    <property type="match status" value="1"/>
</dbReference>
<dbReference type="InterPro" id="IPR008920">
    <property type="entry name" value="TF_FadR/GntR_C"/>
</dbReference>
<keyword evidence="3" id="KW-0804">Transcription</keyword>
<evidence type="ECO:0000259" key="4">
    <source>
        <dbReference type="PROSITE" id="PS50949"/>
    </source>
</evidence>
<dbReference type="GO" id="GO:0003677">
    <property type="term" value="F:DNA binding"/>
    <property type="evidence" value="ECO:0007669"/>
    <property type="project" value="UniProtKB-KW"/>
</dbReference>
<dbReference type="Gene3D" id="1.10.10.10">
    <property type="entry name" value="Winged helix-like DNA-binding domain superfamily/Winged helix DNA-binding domain"/>
    <property type="match status" value="1"/>
</dbReference>
<dbReference type="InterPro" id="IPR000524">
    <property type="entry name" value="Tscrpt_reg_HTH_GntR"/>
</dbReference>
<gene>
    <name evidence="5" type="ORF">JOF42_000406</name>
</gene>
<evidence type="ECO:0000313" key="5">
    <source>
        <dbReference type="EMBL" id="MBP2376911.1"/>
    </source>
</evidence>
<dbReference type="Gene3D" id="1.20.120.530">
    <property type="entry name" value="GntR ligand-binding domain-like"/>
    <property type="match status" value="1"/>
</dbReference>